<dbReference type="InterPro" id="IPR020103">
    <property type="entry name" value="PsdUridine_synth_cat_dom_sf"/>
</dbReference>
<proteinExistence type="inferred from homology"/>
<evidence type="ECO:0000256" key="1">
    <source>
        <dbReference type="ARBA" id="ARBA00010876"/>
    </source>
</evidence>
<protein>
    <submittedName>
        <fullName evidence="3">Pseudouridine synthase, catalytic domain,Pseudouridine synthase, RsuA/RluB/C/D/E/F</fullName>
    </submittedName>
</protein>
<dbReference type="GO" id="GO:0000455">
    <property type="term" value="P:enzyme-directed rRNA pseudouridine synthesis"/>
    <property type="evidence" value="ECO:0007669"/>
    <property type="project" value="TreeGrafter"/>
</dbReference>
<dbReference type="AlphaFoldDB" id="A0A5E4M1C0"/>
<dbReference type="InterPro" id="IPR050188">
    <property type="entry name" value="RluA_PseudoU_synthase"/>
</dbReference>
<dbReference type="CDD" id="cd02869">
    <property type="entry name" value="PseudoU_synth_RluA_like"/>
    <property type="match status" value="1"/>
</dbReference>
<feature type="domain" description="Pseudouridine synthase RsuA/RluA-like" evidence="2">
    <location>
        <begin position="40"/>
        <end position="205"/>
    </location>
</feature>
<sequence>MIFEDLINFFKYVLDHILCSLKLCGDLNHIDVEILYLSKDYIIVNKPEDVFTNNHGKDRPSLDILLGKKYPHLVNSNLEYGFYFVHRLDYVTSGVLCIALNKQACAIASTAMQKRISRKYYIALLRGHVSADNMDLISPIGYCSRELNGNHIMCTADNGCCTSPRSAHTRLAVLERGVFMSYPATKVLMLLVTGRRHQIRVHCSAIGHTVIGDYTYSGRRDTTPSRTFLHSYRLELGFGDINLQTNDPFTKNKLNGLWTPVEFVNKLGENCLDLFNQPTICS</sequence>
<dbReference type="GO" id="GO:0009982">
    <property type="term" value="F:pseudouridine synthase activity"/>
    <property type="evidence" value="ECO:0007669"/>
    <property type="project" value="InterPro"/>
</dbReference>
<evidence type="ECO:0000313" key="4">
    <source>
        <dbReference type="Proteomes" id="UP000325440"/>
    </source>
</evidence>
<dbReference type="OrthoDB" id="418349at2759"/>
<dbReference type="EMBL" id="CABPRJ010000022">
    <property type="protein sequence ID" value="VVC25925.1"/>
    <property type="molecule type" value="Genomic_DNA"/>
</dbReference>
<evidence type="ECO:0000313" key="3">
    <source>
        <dbReference type="EMBL" id="VVC25925.1"/>
    </source>
</evidence>
<accession>A0A5E4M1C0</accession>
<comment type="similarity">
    <text evidence="1">Belongs to the pseudouridine synthase RluA family.</text>
</comment>
<name>A0A5E4M1C0_9HEMI</name>
<dbReference type="PANTHER" id="PTHR21600">
    <property type="entry name" value="MITOCHONDRIAL RNA PSEUDOURIDINE SYNTHASE"/>
    <property type="match status" value="1"/>
</dbReference>
<keyword evidence="4" id="KW-1185">Reference proteome</keyword>
<dbReference type="SUPFAM" id="SSF55120">
    <property type="entry name" value="Pseudouridine synthase"/>
    <property type="match status" value="1"/>
</dbReference>
<organism evidence="3 4">
    <name type="scientific">Cinara cedri</name>
    <dbReference type="NCBI Taxonomy" id="506608"/>
    <lineage>
        <taxon>Eukaryota</taxon>
        <taxon>Metazoa</taxon>
        <taxon>Ecdysozoa</taxon>
        <taxon>Arthropoda</taxon>
        <taxon>Hexapoda</taxon>
        <taxon>Insecta</taxon>
        <taxon>Pterygota</taxon>
        <taxon>Neoptera</taxon>
        <taxon>Paraneoptera</taxon>
        <taxon>Hemiptera</taxon>
        <taxon>Sternorrhyncha</taxon>
        <taxon>Aphidomorpha</taxon>
        <taxon>Aphidoidea</taxon>
        <taxon>Aphididae</taxon>
        <taxon>Lachninae</taxon>
        <taxon>Cinara</taxon>
    </lineage>
</organism>
<dbReference type="Gene3D" id="3.30.2350.10">
    <property type="entry name" value="Pseudouridine synthase"/>
    <property type="match status" value="1"/>
</dbReference>
<evidence type="ECO:0000259" key="2">
    <source>
        <dbReference type="Pfam" id="PF00849"/>
    </source>
</evidence>
<dbReference type="GO" id="GO:0003723">
    <property type="term" value="F:RNA binding"/>
    <property type="evidence" value="ECO:0007669"/>
    <property type="project" value="InterPro"/>
</dbReference>
<dbReference type="Proteomes" id="UP000325440">
    <property type="component" value="Unassembled WGS sequence"/>
</dbReference>
<dbReference type="PANTHER" id="PTHR21600:SF87">
    <property type="entry name" value="RNA PSEUDOURIDYLATE SYNTHASE DOMAIN-CONTAINING PROTEIN 1"/>
    <property type="match status" value="1"/>
</dbReference>
<dbReference type="InterPro" id="IPR006145">
    <property type="entry name" value="PsdUridine_synth_RsuA/RluA"/>
</dbReference>
<dbReference type="Pfam" id="PF00849">
    <property type="entry name" value="PseudoU_synth_2"/>
    <property type="match status" value="1"/>
</dbReference>
<reference evidence="3 4" key="1">
    <citation type="submission" date="2019-08" db="EMBL/GenBank/DDBJ databases">
        <authorList>
            <person name="Alioto T."/>
            <person name="Alioto T."/>
            <person name="Gomez Garrido J."/>
        </authorList>
    </citation>
    <scope>NUCLEOTIDE SEQUENCE [LARGE SCALE GENOMIC DNA]</scope>
</reference>
<gene>
    <name evidence="3" type="ORF">CINCED_3A015576</name>
</gene>